<name>A0A3P3W446_9FLAO</name>
<sequence length="170" mass="19406">MKNLIYLFFSLFLLSCSDDGKVEDEIATAVIYPNNVELTVLNSNGEKVFVTGEMNREDVVVEMAYRNDEFILDNEIMNEFCEEDLSGIFLPLASISKYPSFYTVKFRITFPNAQVYLVEVDVEKTPNQYTLHWFNKTIRINGEVAYEGDVSEPGEYCHGGALKLNLVLSQ</sequence>
<dbReference type="AlphaFoldDB" id="A0A3P3W446"/>
<gene>
    <name evidence="1" type="ORF">EG240_10140</name>
</gene>
<proteinExistence type="predicted"/>
<comment type="caution">
    <text evidence="1">The sequence shown here is derived from an EMBL/GenBank/DDBJ whole genome shotgun (WGS) entry which is preliminary data.</text>
</comment>
<dbReference type="EMBL" id="RQVQ01000021">
    <property type="protein sequence ID" value="RRJ89872.1"/>
    <property type="molecule type" value="Genomic_DNA"/>
</dbReference>
<protein>
    <recommendedName>
        <fullName evidence="3">Lipoprotein</fullName>
    </recommendedName>
</protein>
<dbReference type="PROSITE" id="PS51257">
    <property type="entry name" value="PROKAR_LIPOPROTEIN"/>
    <property type="match status" value="1"/>
</dbReference>
<reference evidence="1 2" key="1">
    <citation type="submission" date="2018-11" db="EMBL/GenBank/DDBJ databases">
        <title>Flavobacterium sp. nov., YIM 102701-2 draft genome.</title>
        <authorList>
            <person name="Li G."/>
            <person name="Jiang Y."/>
        </authorList>
    </citation>
    <scope>NUCLEOTIDE SEQUENCE [LARGE SCALE GENOMIC DNA]</scope>
    <source>
        <strain evidence="1 2">YIM 102701-2</strain>
    </source>
</reference>
<dbReference type="RefSeq" id="WP_125019287.1">
    <property type="nucleotide sequence ID" value="NZ_RQVQ01000021.1"/>
</dbReference>
<organism evidence="1 2">
    <name type="scientific">Paenimyroides tangerinum</name>
    <dbReference type="NCBI Taxonomy" id="2488728"/>
    <lineage>
        <taxon>Bacteria</taxon>
        <taxon>Pseudomonadati</taxon>
        <taxon>Bacteroidota</taxon>
        <taxon>Flavobacteriia</taxon>
        <taxon>Flavobacteriales</taxon>
        <taxon>Flavobacteriaceae</taxon>
        <taxon>Paenimyroides</taxon>
    </lineage>
</organism>
<evidence type="ECO:0008006" key="3">
    <source>
        <dbReference type="Google" id="ProtNLM"/>
    </source>
</evidence>
<evidence type="ECO:0000313" key="1">
    <source>
        <dbReference type="EMBL" id="RRJ89872.1"/>
    </source>
</evidence>
<accession>A0A3P3W446</accession>
<keyword evidence="2" id="KW-1185">Reference proteome</keyword>
<dbReference type="Proteomes" id="UP000275719">
    <property type="component" value="Unassembled WGS sequence"/>
</dbReference>
<evidence type="ECO:0000313" key="2">
    <source>
        <dbReference type="Proteomes" id="UP000275719"/>
    </source>
</evidence>